<evidence type="ECO:0000313" key="5">
    <source>
        <dbReference type="EMBL" id="QSI83919.1"/>
    </source>
</evidence>
<feature type="chain" id="PRO_5032291462" evidence="4">
    <location>
        <begin position="20"/>
        <end position="88"/>
    </location>
</feature>
<reference evidence="5" key="1">
    <citation type="journal article" name="Toxins">
        <title>Electric Blue: Molecular Evolution of Three-Finger Toxins in the Long-Glanded Coral Snake Species Calliophis bivirgatus.</title>
        <authorList>
            <person name="Dashevsky D."/>
            <person name="Rokyta D."/>
            <person name="Frank N."/>
            <person name="Nouwens A."/>
            <person name="Fry B.G."/>
        </authorList>
    </citation>
    <scope>NUCLEOTIDE SEQUENCE</scope>
    <source>
        <tissue evidence="5">Venom gland</tissue>
    </source>
</reference>
<evidence type="ECO:0000256" key="3">
    <source>
        <dbReference type="ARBA" id="ARBA00023157"/>
    </source>
</evidence>
<dbReference type="InterPro" id="IPR045860">
    <property type="entry name" value="Snake_toxin-like_sf"/>
</dbReference>
<dbReference type="PROSITE" id="PS00272">
    <property type="entry name" value="SNAKE_TOXIN"/>
    <property type="match status" value="1"/>
</dbReference>
<sequence length="88" mass="9571">MKSLLLVLVVVGFVYLTSGYTLLCRKCNRTVCDLNANCAAGENQCYIVQNKNDTTGRSAIQGCTATCPTPKSYQKVKCCSIDYCNSSI</sequence>
<keyword evidence="4" id="KW-0732">Signal</keyword>
<feature type="signal peptide" evidence="4">
    <location>
        <begin position="1"/>
        <end position="19"/>
    </location>
</feature>
<protein>
    <submittedName>
        <fullName evidence="5">Three-finger toxin</fullName>
    </submittedName>
</protein>
<dbReference type="InterPro" id="IPR054131">
    <property type="entry name" value="Toxin_cobra-type"/>
</dbReference>
<organism evidence="5">
    <name type="scientific">Calliophis bivirgatus</name>
    <name type="common">Blue Malaysian coral snake</name>
    <name type="synonym">Maticora bivirgata</name>
    <dbReference type="NCBI Taxonomy" id="8633"/>
    <lineage>
        <taxon>Eukaryota</taxon>
        <taxon>Metazoa</taxon>
        <taxon>Chordata</taxon>
        <taxon>Craniata</taxon>
        <taxon>Vertebrata</taxon>
        <taxon>Euteleostomi</taxon>
        <taxon>Lepidosauria</taxon>
        <taxon>Squamata</taxon>
        <taxon>Bifurcata</taxon>
        <taxon>Unidentata</taxon>
        <taxon>Episquamata</taxon>
        <taxon>Toxicofera</taxon>
        <taxon>Serpentes</taxon>
        <taxon>Colubroidea</taxon>
        <taxon>Elapidae</taxon>
        <taxon>Elapinae</taxon>
        <taxon>Calliophis</taxon>
    </lineage>
</organism>
<dbReference type="GO" id="GO:0005576">
    <property type="term" value="C:extracellular region"/>
    <property type="evidence" value="ECO:0007669"/>
    <property type="project" value="UniProtKB-SubCell"/>
</dbReference>
<name>A0A898IJN7_CALBG</name>
<evidence type="ECO:0000256" key="2">
    <source>
        <dbReference type="ARBA" id="ARBA00022525"/>
    </source>
</evidence>
<accession>A0A898IJN7</accession>
<proteinExistence type="evidence at transcript level"/>
<dbReference type="GO" id="GO:0090729">
    <property type="term" value="F:toxin activity"/>
    <property type="evidence" value="ECO:0007669"/>
    <property type="project" value="InterPro"/>
</dbReference>
<dbReference type="InterPro" id="IPR003571">
    <property type="entry name" value="Snake_3FTx"/>
</dbReference>
<evidence type="ECO:0000256" key="4">
    <source>
        <dbReference type="SAM" id="SignalP"/>
    </source>
</evidence>
<dbReference type="AlphaFoldDB" id="A0A898IJN7"/>
<comment type="subcellular location">
    <subcellularLocation>
        <location evidence="1">Secreted</location>
    </subcellularLocation>
</comment>
<dbReference type="CDD" id="cd00206">
    <property type="entry name" value="TFP_snake_toxin"/>
    <property type="match status" value="1"/>
</dbReference>
<dbReference type="SUPFAM" id="SSF57302">
    <property type="entry name" value="Snake toxin-like"/>
    <property type="match status" value="1"/>
</dbReference>
<evidence type="ECO:0000256" key="1">
    <source>
        <dbReference type="ARBA" id="ARBA00004613"/>
    </source>
</evidence>
<dbReference type="EMBL" id="MW575015">
    <property type="protein sequence ID" value="QSI83919.1"/>
    <property type="molecule type" value="mRNA"/>
</dbReference>
<keyword evidence="2" id="KW-0964">Secreted</keyword>
<dbReference type="InterPro" id="IPR018354">
    <property type="entry name" value="Snake_toxin_con_site"/>
</dbReference>
<dbReference type="Pfam" id="PF21947">
    <property type="entry name" value="Toxin_cobra-type"/>
    <property type="match status" value="1"/>
</dbReference>
<keyword evidence="3" id="KW-1015">Disulfide bond</keyword>
<dbReference type="Gene3D" id="2.10.60.10">
    <property type="entry name" value="CD59"/>
    <property type="match status" value="1"/>
</dbReference>